<dbReference type="Proteomes" id="UP000222163">
    <property type="component" value="Unassembled WGS sequence"/>
</dbReference>
<dbReference type="RefSeq" id="WP_099216334.1">
    <property type="nucleotide sequence ID" value="NZ_JAUYVU010000003.1"/>
</dbReference>
<keyword evidence="2" id="KW-0378">Hydrolase</keyword>
<protein>
    <submittedName>
        <fullName evidence="2">Alpha/beta hydrolase</fullName>
    </submittedName>
</protein>
<evidence type="ECO:0000313" key="3">
    <source>
        <dbReference type="Proteomes" id="UP000222163"/>
    </source>
</evidence>
<reference evidence="2 3" key="1">
    <citation type="journal article" date="2016" name="Nat. Commun.">
        <title>Microbial interactions lead to rapid micro-scale successions on model marine particles.</title>
        <authorList>
            <person name="Datta M.S."/>
            <person name="Sliwerska E."/>
            <person name="Gore J."/>
            <person name="Polz M.F."/>
            <person name="Cordero O.X."/>
        </authorList>
    </citation>
    <scope>NUCLEOTIDE SEQUENCE [LARGE SCALE GENOMIC DNA]</scope>
    <source>
        <strain evidence="2 3">4G03</strain>
    </source>
</reference>
<evidence type="ECO:0000313" key="4">
    <source>
        <dbReference type="Proteomes" id="UP001242342"/>
    </source>
</evidence>
<proteinExistence type="predicted"/>
<dbReference type="EMBL" id="JAUYVU010000003">
    <property type="protein sequence ID" value="MDP2540956.1"/>
    <property type="molecule type" value="Genomic_DNA"/>
</dbReference>
<keyword evidence="4" id="KW-1185">Reference proteome</keyword>
<dbReference type="EMBL" id="PDUU01000016">
    <property type="protein sequence ID" value="PHN96434.1"/>
    <property type="molecule type" value="Genomic_DNA"/>
</dbReference>
<reference evidence="1 4" key="3">
    <citation type="submission" date="2023-07" db="EMBL/GenBank/DDBJ databases">
        <title>Genome content predicts the carbon catabolic preferences of heterotrophic bacteria.</title>
        <authorList>
            <person name="Gralka M."/>
        </authorList>
    </citation>
    <scope>NUCLEOTIDE SEQUENCE [LARGE SCALE GENOMIC DNA]</scope>
    <source>
        <strain evidence="1 4">4G03</strain>
    </source>
</reference>
<accession>A0A2G1BR55</accession>
<comment type="caution">
    <text evidence="2">The sequence shown here is derived from an EMBL/GenBank/DDBJ whole genome shotgun (WGS) entry which is preliminary data.</text>
</comment>
<organism evidence="2 3">
    <name type="scientific">Tenacibaculum discolor</name>
    <dbReference type="NCBI Taxonomy" id="361581"/>
    <lineage>
        <taxon>Bacteria</taxon>
        <taxon>Pseudomonadati</taxon>
        <taxon>Bacteroidota</taxon>
        <taxon>Flavobacteriia</taxon>
        <taxon>Flavobacteriales</taxon>
        <taxon>Flavobacteriaceae</taxon>
        <taxon>Tenacibaculum</taxon>
    </lineage>
</organism>
<sequence>MKHRLIILSDLWGVTDDSWVAMYVDKLSEDFQVTFYSSCELAEMPRENLSEEERHVFFVNGGLERAVKNLVELEKERFTVLAFSIGGTIAWKACLKGLDIEKLYVISSTRLRYETEKPKAEAILYFGEEDNYKPNNNWFEKMKVDYSIISEKVHEMYKEEEFAKRLCLLIKSSYEPTSKNTQ</sequence>
<evidence type="ECO:0000313" key="1">
    <source>
        <dbReference type="EMBL" id="MDP2540956.1"/>
    </source>
</evidence>
<reference evidence="2" key="2">
    <citation type="submission" date="2017-10" db="EMBL/GenBank/DDBJ databases">
        <authorList>
            <person name="Enke T.N."/>
            <person name="Cordero O.X."/>
        </authorList>
    </citation>
    <scope>NUCLEOTIDE SEQUENCE</scope>
    <source>
        <strain evidence="2">4G03</strain>
    </source>
</reference>
<dbReference type="Proteomes" id="UP001242342">
    <property type="component" value="Unassembled WGS sequence"/>
</dbReference>
<evidence type="ECO:0000313" key="2">
    <source>
        <dbReference type="EMBL" id="PHN96434.1"/>
    </source>
</evidence>
<gene>
    <name evidence="2" type="ORF">CSC81_13825</name>
    <name evidence="1" type="ORF">Q8W23_05635</name>
</gene>
<dbReference type="GO" id="GO:0016787">
    <property type="term" value="F:hydrolase activity"/>
    <property type="evidence" value="ECO:0007669"/>
    <property type="project" value="UniProtKB-KW"/>
</dbReference>
<name>A0A2G1BR55_9FLAO</name>
<dbReference type="AlphaFoldDB" id="A0A2G1BR55"/>